<evidence type="ECO:0000256" key="13">
    <source>
        <dbReference type="ARBA" id="ARBA00023277"/>
    </source>
</evidence>
<sequence>MTRNQHPYQQRRLDDDETDDYGHDHGSSYAMTPQQQLQEERKQHADVATASGTNPYGAKSKKSKKCKVIGWSTLVVLLLAIGGVLAWYFVVYKKNEDKNGTIAVGPTVVSPNGTVITNVNYPLKRVFYGMAYVPMNAQLPNCFNTQATVDEELKLLVQTTKRVRLYGTDCNVLRFTMDSIQRLKLDLKVVVGIWIDADNTTYTRQRDEFYKVVETYGWENIIGVSVGNEVIYDKYQVLSVLMAAIKEVKAWVMAKGQTTIPVFTSDLEEANKPPLTSNGNEDLVGANIHPFFSGAPVAEAAPWFWDYLERVKRVVNSDNTTPLEVLVTEIGWPTFPASANRNASIPSIPNLQTFIDTWLCGANEKKLPYYYFEFFDAPWKIWPGSPAEGFWGLLTLDKKLKVKLPDCLID</sequence>
<keyword evidence="9" id="KW-0732">Signal</keyword>
<evidence type="ECO:0000256" key="10">
    <source>
        <dbReference type="ARBA" id="ARBA00022801"/>
    </source>
</evidence>
<evidence type="ECO:0000256" key="3">
    <source>
        <dbReference type="ARBA" id="ARBA00004401"/>
    </source>
</evidence>
<reference evidence="22" key="1">
    <citation type="journal article" date="2020" name="Fungal Divers.">
        <title>Resolving the Mortierellaceae phylogeny through synthesis of multi-gene phylogenetics and phylogenomics.</title>
        <authorList>
            <person name="Vandepol N."/>
            <person name="Liber J."/>
            <person name="Desiro A."/>
            <person name="Na H."/>
            <person name="Kennedy M."/>
            <person name="Barry K."/>
            <person name="Grigoriev I.V."/>
            <person name="Miller A.N."/>
            <person name="O'Donnell K."/>
            <person name="Stajich J.E."/>
            <person name="Bonito G."/>
        </authorList>
    </citation>
    <scope>NUCLEOTIDE SEQUENCE</scope>
    <source>
        <strain evidence="22">NVP1</strain>
    </source>
</reference>
<evidence type="ECO:0000313" key="23">
    <source>
        <dbReference type="Proteomes" id="UP000696485"/>
    </source>
</evidence>
<keyword evidence="8" id="KW-0964">Secreted</keyword>
<evidence type="ECO:0000256" key="9">
    <source>
        <dbReference type="ARBA" id="ARBA00022729"/>
    </source>
</evidence>
<dbReference type="GO" id="GO:0005886">
    <property type="term" value="C:plasma membrane"/>
    <property type="evidence" value="ECO:0007669"/>
    <property type="project" value="UniProtKB-SubCell"/>
</dbReference>
<name>A0A9P5SCX2_9FUNG</name>
<evidence type="ECO:0000256" key="19">
    <source>
        <dbReference type="RuleBase" id="RU004335"/>
    </source>
</evidence>
<comment type="subcellular location">
    <subcellularLocation>
        <location evidence="3">Cell membrane</location>
        <topology evidence="3">Single-pass type II membrane protein</topology>
    </subcellularLocation>
    <subcellularLocation>
        <location evidence="2">Secreted</location>
        <location evidence="2">Cell wall</location>
    </subcellularLocation>
</comment>
<evidence type="ECO:0000256" key="20">
    <source>
        <dbReference type="SAM" id="MobiDB-lite"/>
    </source>
</evidence>
<dbReference type="GO" id="GO:0009986">
    <property type="term" value="C:cell surface"/>
    <property type="evidence" value="ECO:0007669"/>
    <property type="project" value="TreeGrafter"/>
</dbReference>
<dbReference type="SUPFAM" id="SSF51445">
    <property type="entry name" value="(Trans)glycosidases"/>
    <property type="match status" value="1"/>
</dbReference>
<evidence type="ECO:0000256" key="2">
    <source>
        <dbReference type="ARBA" id="ARBA00004191"/>
    </source>
</evidence>
<proteinExistence type="inferred from homology"/>
<dbReference type="AlphaFoldDB" id="A0A9P5SCX2"/>
<dbReference type="PANTHER" id="PTHR16631:SF17">
    <property type="entry name" value="GLUCAN ENDO-1,3-BETA-GLUCOSIDASE BTGC"/>
    <property type="match status" value="1"/>
</dbReference>
<dbReference type="Gene3D" id="3.20.20.80">
    <property type="entry name" value="Glycosidases"/>
    <property type="match status" value="2"/>
</dbReference>
<keyword evidence="10" id="KW-0378">Hydrolase</keyword>
<feature type="region of interest" description="Disordered" evidence="20">
    <location>
        <begin position="1"/>
        <end position="60"/>
    </location>
</feature>
<comment type="similarity">
    <text evidence="4 19">Belongs to the glycosyl hydrolase 17 family.</text>
</comment>
<dbReference type="Proteomes" id="UP000696485">
    <property type="component" value="Unassembled WGS sequence"/>
</dbReference>
<keyword evidence="21" id="KW-1133">Transmembrane helix</keyword>
<dbReference type="InterPro" id="IPR017853">
    <property type="entry name" value="GH"/>
</dbReference>
<keyword evidence="23" id="KW-1185">Reference proteome</keyword>
<keyword evidence="7" id="KW-0134">Cell wall</keyword>
<evidence type="ECO:0000256" key="16">
    <source>
        <dbReference type="ARBA" id="ARBA00037649"/>
    </source>
</evidence>
<comment type="function">
    <text evidence="16">Glucanases play a role in cell expansion during growth, in cell-cell fusion during mating, and in spore release during sporulation. This enzyme may be involved in beta-glucan degradation. Active on laminarin and lichenan.</text>
</comment>
<evidence type="ECO:0000256" key="6">
    <source>
        <dbReference type="ARBA" id="ARBA00022475"/>
    </source>
</evidence>
<keyword evidence="15" id="KW-0624">Polysaccharide degradation</keyword>
<dbReference type="GO" id="GO:0000272">
    <property type="term" value="P:polysaccharide catabolic process"/>
    <property type="evidence" value="ECO:0007669"/>
    <property type="project" value="UniProtKB-KW"/>
</dbReference>
<keyword evidence="13" id="KW-0119">Carbohydrate metabolism</keyword>
<evidence type="ECO:0000256" key="14">
    <source>
        <dbReference type="ARBA" id="ARBA00023316"/>
    </source>
</evidence>
<keyword evidence="12" id="KW-0325">Glycoprotein</keyword>
<evidence type="ECO:0000256" key="15">
    <source>
        <dbReference type="ARBA" id="ARBA00023326"/>
    </source>
</evidence>
<evidence type="ECO:0000256" key="5">
    <source>
        <dbReference type="ARBA" id="ARBA00012780"/>
    </source>
</evidence>
<dbReference type="GO" id="GO:0005576">
    <property type="term" value="C:extracellular region"/>
    <property type="evidence" value="ECO:0007669"/>
    <property type="project" value="TreeGrafter"/>
</dbReference>
<organism evidence="22 23">
    <name type="scientific">Podila minutissima</name>
    <dbReference type="NCBI Taxonomy" id="64525"/>
    <lineage>
        <taxon>Eukaryota</taxon>
        <taxon>Fungi</taxon>
        <taxon>Fungi incertae sedis</taxon>
        <taxon>Mucoromycota</taxon>
        <taxon>Mortierellomycotina</taxon>
        <taxon>Mortierellomycetes</taxon>
        <taxon>Mortierellales</taxon>
        <taxon>Mortierellaceae</taxon>
        <taxon>Podila</taxon>
    </lineage>
</organism>
<evidence type="ECO:0000313" key="22">
    <source>
        <dbReference type="EMBL" id="KAF9323232.1"/>
    </source>
</evidence>
<dbReference type="InterPro" id="IPR050732">
    <property type="entry name" value="Beta-glucan_modifiers"/>
</dbReference>
<gene>
    <name evidence="22" type="ORF">BG006_001637</name>
</gene>
<evidence type="ECO:0000256" key="4">
    <source>
        <dbReference type="ARBA" id="ARBA00008773"/>
    </source>
</evidence>
<dbReference type="GO" id="GO:0009277">
    <property type="term" value="C:fungal-type cell wall"/>
    <property type="evidence" value="ECO:0007669"/>
    <property type="project" value="TreeGrafter"/>
</dbReference>
<keyword evidence="21" id="KW-0812">Transmembrane</keyword>
<dbReference type="InterPro" id="IPR000490">
    <property type="entry name" value="Glyco_hydro_17"/>
</dbReference>
<dbReference type="Pfam" id="PF00332">
    <property type="entry name" value="Glyco_hydro_17"/>
    <property type="match status" value="1"/>
</dbReference>
<accession>A0A9P5SCX2</accession>
<keyword evidence="6" id="KW-1003">Cell membrane</keyword>
<dbReference type="PANTHER" id="PTHR16631">
    <property type="entry name" value="GLUCAN 1,3-BETA-GLUCOSIDASE"/>
    <property type="match status" value="1"/>
</dbReference>
<dbReference type="EMBL" id="JAAAUY010001329">
    <property type="protein sequence ID" value="KAF9323232.1"/>
    <property type="molecule type" value="Genomic_DNA"/>
</dbReference>
<evidence type="ECO:0000256" key="17">
    <source>
        <dbReference type="ARBA" id="ARBA00042373"/>
    </source>
</evidence>
<feature type="transmembrane region" description="Helical" evidence="21">
    <location>
        <begin position="68"/>
        <end position="90"/>
    </location>
</feature>
<comment type="catalytic activity">
    <reaction evidence="1">
        <text>Hydrolysis of (1-&gt;3)-beta-D-glucosidic linkages in (1-&gt;3)-beta-D-glucans.</text>
        <dbReference type="EC" id="3.2.1.39"/>
    </reaction>
</comment>
<evidence type="ECO:0000256" key="18">
    <source>
        <dbReference type="ARBA" id="ARBA00043078"/>
    </source>
</evidence>
<protein>
    <recommendedName>
        <fullName evidence="5">glucan endo-1,3-beta-D-glucosidase</fullName>
        <ecNumber evidence="5">3.2.1.39</ecNumber>
    </recommendedName>
    <alternativeName>
        <fullName evidence="18">Endo-1,3-beta-glucanase btgC</fullName>
    </alternativeName>
    <alternativeName>
        <fullName evidence="17">Laminarinase btgC</fullName>
    </alternativeName>
</protein>
<dbReference type="EC" id="3.2.1.39" evidence="5"/>
<evidence type="ECO:0000256" key="12">
    <source>
        <dbReference type="ARBA" id="ARBA00023180"/>
    </source>
</evidence>
<dbReference type="GO" id="GO:0042973">
    <property type="term" value="F:glucan endo-1,3-beta-D-glucosidase activity"/>
    <property type="evidence" value="ECO:0007669"/>
    <property type="project" value="UniProtKB-EC"/>
</dbReference>
<evidence type="ECO:0000256" key="1">
    <source>
        <dbReference type="ARBA" id="ARBA00000382"/>
    </source>
</evidence>
<keyword evidence="11 21" id="KW-0472">Membrane</keyword>
<dbReference type="GO" id="GO:0071555">
    <property type="term" value="P:cell wall organization"/>
    <property type="evidence" value="ECO:0007669"/>
    <property type="project" value="UniProtKB-KW"/>
</dbReference>
<evidence type="ECO:0000256" key="11">
    <source>
        <dbReference type="ARBA" id="ARBA00023136"/>
    </source>
</evidence>
<evidence type="ECO:0000256" key="21">
    <source>
        <dbReference type="SAM" id="Phobius"/>
    </source>
</evidence>
<comment type="caution">
    <text evidence="22">The sequence shown here is derived from an EMBL/GenBank/DDBJ whole genome shotgun (WGS) entry which is preliminary data.</text>
</comment>
<evidence type="ECO:0000256" key="7">
    <source>
        <dbReference type="ARBA" id="ARBA00022512"/>
    </source>
</evidence>
<evidence type="ECO:0000256" key="8">
    <source>
        <dbReference type="ARBA" id="ARBA00022525"/>
    </source>
</evidence>
<keyword evidence="14" id="KW-0961">Cell wall biogenesis/degradation</keyword>